<reference evidence="1" key="2">
    <citation type="submission" date="2016-06" db="EMBL/GenBank/DDBJ databases">
        <title>The genome of a short-lived fish provides insights into sex chromosome evolution and the genetic control of aging.</title>
        <authorList>
            <person name="Reichwald K."/>
            <person name="Felder M."/>
            <person name="Petzold A."/>
            <person name="Koch P."/>
            <person name="Groth M."/>
            <person name="Platzer M."/>
        </authorList>
    </citation>
    <scope>NUCLEOTIDE SEQUENCE</scope>
    <source>
        <tissue evidence="1">Brain</tissue>
    </source>
</reference>
<name>A0A1A8V055_NOTFU</name>
<protein>
    <submittedName>
        <fullName evidence="1">Uncharacterized protein</fullName>
    </submittedName>
</protein>
<dbReference type="AlphaFoldDB" id="A0A1A8V055"/>
<sequence>MNAVRCVCWQPWFFVYSDKVCEGEERGAVVRQKVWSGRKYVRMVQKSCETAVR</sequence>
<accession>A0A1A8V055</accession>
<dbReference type="EMBL" id="HAEJ01012201">
    <property type="protein sequence ID" value="SBS52658.1"/>
    <property type="molecule type" value="Transcribed_RNA"/>
</dbReference>
<gene>
    <name evidence="1" type="primary">Nfu_g_1_019618</name>
</gene>
<evidence type="ECO:0000313" key="1">
    <source>
        <dbReference type="EMBL" id="SBS52658.1"/>
    </source>
</evidence>
<proteinExistence type="predicted"/>
<dbReference type="EMBL" id="HADY01010158">
    <property type="protein sequence ID" value="SBP48643.1"/>
    <property type="molecule type" value="Transcribed_RNA"/>
</dbReference>
<reference evidence="1" key="1">
    <citation type="submission" date="2016-05" db="EMBL/GenBank/DDBJ databases">
        <authorList>
            <person name="Lavstsen T."/>
            <person name="Jespersen J.S."/>
        </authorList>
    </citation>
    <scope>NUCLEOTIDE SEQUENCE</scope>
    <source>
        <tissue evidence="1">Brain</tissue>
    </source>
</reference>
<organism evidence="1">
    <name type="scientific">Nothobranchius furzeri</name>
    <name type="common">Turquoise killifish</name>
    <dbReference type="NCBI Taxonomy" id="105023"/>
    <lineage>
        <taxon>Eukaryota</taxon>
        <taxon>Metazoa</taxon>
        <taxon>Chordata</taxon>
        <taxon>Craniata</taxon>
        <taxon>Vertebrata</taxon>
        <taxon>Euteleostomi</taxon>
        <taxon>Actinopterygii</taxon>
        <taxon>Neopterygii</taxon>
        <taxon>Teleostei</taxon>
        <taxon>Neoteleostei</taxon>
        <taxon>Acanthomorphata</taxon>
        <taxon>Ovalentaria</taxon>
        <taxon>Atherinomorphae</taxon>
        <taxon>Cyprinodontiformes</taxon>
        <taxon>Nothobranchiidae</taxon>
        <taxon>Nothobranchius</taxon>
    </lineage>
</organism>
<feature type="non-terminal residue" evidence="1">
    <location>
        <position position="53"/>
    </location>
</feature>